<dbReference type="Gene3D" id="3.20.20.120">
    <property type="entry name" value="Enolase-like C-terminal domain"/>
    <property type="match status" value="1"/>
</dbReference>
<name>A0A918VSJ9_9HYPH</name>
<proteinExistence type="predicted"/>
<organism evidence="1 2">
    <name type="scientific">Devosia pacifica</name>
    <dbReference type="NCBI Taxonomy" id="1335967"/>
    <lineage>
        <taxon>Bacteria</taxon>
        <taxon>Pseudomonadati</taxon>
        <taxon>Pseudomonadota</taxon>
        <taxon>Alphaproteobacteria</taxon>
        <taxon>Hyphomicrobiales</taxon>
        <taxon>Devosiaceae</taxon>
        <taxon>Devosia</taxon>
    </lineage>
</organism>
<accession>A0A918VSJ9</accession>
<keyword evidence="2" id="KW-1185">Reference proteome</keyword>
<reference evidence="1" key="1">
    <citation type="journal article" date="2014" name="Int. J. Syst. Evol. Microbiol.">
        <title>Complete genome sequence of Corynebacterium casei LMG S-19264T (=DSM 44701T), isolated from a smear-ripened cheese.</title>
        <authorList>
            <consortium name="US DOE Joint Genome Institute (JGI-PGF)"/>
            <person name="Walter F."/>
            <person name="Albersmeier A."/>
            <person name="Kalinowski J."/>
            <person name="Ruckert C."/>
        </authorList>
    </citation>
    <scope>NUCLEOTIDE SEQUENCE</scope>
    <source>
        <strain evidence="1">KCTC 32437</strain>
    </source>
</reference>
<dbReference type="AlphaFoldDB" id="A0A918VSJ9"/>
<evidence type="ECO:0000313" key="1">
    <source>
        <dbReference type="EMBL" id="GHA18929.1"/>
    </source>
</evidence>
<evidence type="ECO:0000313" key="2">
    <source>
        <dbReference type="Proteomes" id="UP000646579"/>
    </source>
</evidence>
<sequence length="483" mass="52592">MSTMIKIASGSLGISTVRTRLPFRFGVVTMTSAASATLELEVSVDGKMSRGWSSDLLAYKWFDKRPEKSAADNVTDLIWVIEQALAVALDQPQCSFFDMWQVLDAEVHRRAIAAGFNYLGASFGVSMIERAMLDAIGRGTGQPFHALATGDVLGLDPASIFPELKGASLRETLPSQPLSSLALRHTVGLVDPIDEEDLPEGIGPNDGLPITLSDYLQVDELAYLKVKVGGDTNNDLERLRRIAGCLRKLDRPVRITLDGNEQYKALGELADLVEAIRSDSQLSDFYDNTLFIEQPLERSVALSAPLDQTDAATIGKPLLIDEADGWTSAYREAIDLGYRGVSHKNCKGVVRSLLNAMLVDLHNRRAGIEGHFFQSAEDLTCLPVVSLQSDLAVVAALGIAHVERNGHHYFHGLDHLTPEQSEAAVQRHPDLYRRHQSATHLHIASGRIAIESTHIPGLGFAVTPDMSALTPADQWSAADLQAD</sequence>
<dbReference type="EMBL" id="BMZE01000001">
    <property type="protein sequence ID" value="GHA18929.1"/>
    <property type="molecule type" value="Genomic_DNA"/>
</dbReference>
<comment type="caution">
    <text evidence="1">The sequence shown here is derived from an EMBL/GenBank/DDBJ whole genome shotgun (WGS) entry which is preliminary data.</text>
</comment>
<gene>
    <name evidence="1" type="ORF">GCM10007989_12880</name>
</gene>
<dbReference type="Proteomes" id="UP000646579">
    <property type="component" value="Unassembled WGS sequence"/>
</dbReference>
<reference evidence="1" key="2">
    <citation type="submission" date="2020-09" db="EMBL/GenBank/DDBJ databases">
        <authorList>
            <person name="Sun Q."/>
            <person name="Kim S."/>
        </authorList>
    </citation>
    <scope>NUCLEOTIDE SEQUENCE</scope>
    <source>
        <strain evidence="1">KCTC 32437</strain>
    </source>
</reference>
<dbReference type="RefSeq" id="WP_189424412.1">
    <property type="nucleotide sequence ID" value="NZ_BMZE01000001.1"/>
</dbReference>
<dbReference type="InterPro" id="IPR036849">
    <property type="entry name" value="Enolase-like_C_sf"/>
</dbReference>
<dbReference type="SUPFAM" id="SSF51604">
    <property type="entry name" value="Enolase C-terminal domain-like"/>
    <property type="match status" value="1"/>
</dbReference>
<protein>
    <submittedName>
        <fullName evidence="1">Mandelate racemase</fullName>
    </submittedName>
</protein>